<dbReference type="InterPro" id="IPR035437">
    <property type="entry name" value="SNase_OB-fold_sf"/>
</dbReference>
<feature type="domain" description="TNase-like" evidence="2">
    <location>
        <begin position="44"/>
        <end position="120"/>
    </location>
</feature>
<evidence type="ECO:0000256" key="1">
    <source>
        <dbReference type="SAM" id="SignalP"/>
    </source>
</evidence>
<proteinExistence type="predicted"/>
<gene>
    <name evidence="3" type="ORF">CP97_08360</name>
</gene>
<dbReference type="AlphaFoldDB" id="A0A0H4W1C3"/>
<name>A0A0H4W1C3_9SPHN</name>
<dbReference type="Proteomes" id="UP000059113">
    <property type="component" value="Chromosome"/>
</dbReference>
<evidence type="ECO:0000313" key="3">
    <source>
        <dbReference type="EMBL" id="AKQ43303.2"/>
    </source>
</evidence>
<accession>A0A0H4W1C3</accession>
<dbReference type="EMBL" id="CP011310">
    <property type="protein sequence ID" value="AKQ43303.2"/>
    <property type="molecule type" value="Genomic_DNA"/>
</dbReference>
<dbReference type="KEGG" id="ery:CP97_08360"/>
<dbReference type="RefSeq" id="WP_048885548.1">
    <property type="nucleotide sequence ID" value="NZ_CP011310.1"/>
</dbReference>
<dbReference type="STRING" id="1648404.CP97_08360"/>
<feature type="signal peptide" evidence="1">
    <location>
        <begin position="1"/>
        <end position="15"/>
    </location>
</feature>
<keyword evidence="4" id="KW-1185">Reference proteome</keyword>
<feature type="chain" id="PRO_5012497835" evidence="1">
    <location>
        <begin position="16"/>
        <end position="140"/>
    </location>
</feature>
<dbReference type="InterPro" id="IPR016071">
    <property type="entry name" value="Staphylococal_nuclease_OB-fold"/>
</dbReference>
<organism evidence="3 4">
    <name type="scientific">Aurantiacibacter atlanticus</name>
    <dbReference type="NCBI Taxonomy" id="1648404"/>
    <lineage>
        <taxon>Bacteria</taxon>
        <taxon>Pseudomonadati</taxon>
        <taxon>Pseudomonadota</taxon>
        <taxon>Alphaproteobacteria</taxon>
        <taxon>Sphingomonadales</taxon>
        <taxon>Erythrobacteraceae</taxon>
        <taxon>Aurantiacibacter</taxon>
    </lineage>
</organism>
<dbReference type="Gene3D" id="2.40.50.90">
    <property type="match status" value="1"/>
</dbReference>
<dbReference type="Pfam" id="PF00565">
    <property type="entry name" value="SNase"/>
    <property type="match status" value="1"/>
</dbReference>
<sequence length="140" mass="14929">MITLSIALTFSFSSAALSSSEVPTMLPSGCTVTDGDTIRCGEERIRITGIDAPEKRGCRAGRQCVEGDGQASKRAMEILTEGVQLSIVRLGRDRYARTLAVVYADGINVACAQLASGQTQYIARWDNGDLVAQDCPDLAL</sequence>
<reference evidence="3 4" key="1">
    <citation type="journal article" date="2015" name="Int. J. Syst. Evol. Microbiol.">
        <title>Erythrobacter atlanticus sp. nov., a bacterium from ocean sediment able to degrade polycyclic aromatic hydrocarbons.</title>
        <authorList>
            <person name="Zhuang L."/>
            <person name="Liu Y."/>
            <person name="Wang L."/>
            <person name="Wang W."/>
            <person name="Shao Z."/>
        </authorList>
    </citation>
    <scope>NUCLEOTIDE SEQUENCE [LARGE SCALE GENOMIC DNA]</scope>
    <source>
        <strain evidence="4">s21-N3</strain>
    </source>
</reference>
<reference evidence="4" key="2">
    <citation type="submission" date="2015-04" db="EMBL/GenBank/DDBJ databases">
        <title>The complete genome sequence of Erythrobacter sp. s21-N3.</title>
        <authorList>
            <person name="Zhuang L."/>
            <person name="Liu Y."/>
            <person name="Shao Z."/>
        </authorList>
    </citation>
    <scope>NUCLEOTIDE SEQUENCE [LARGE SCALE GENOMIC DNA]</scope>
    <source>
        <strain evidence="4">s21-N3</strain>
    </source>
</reference>
<protein>
    <submittedName>
        <fullName evidence="3">Nuclease</fullName>
    </submittedName>
</protein>
<keyword evidence="1" id="KW-0732">Signal</keyword>
<evidence type="ECO:0000313" key="4">
    <source>
        <dbReference type="Proteomes" id="UP000059113"/>
    </source>
</evidence>
<evidence type="ECO:0000259" key="2">
    <source>
        <dbReference type="Pfam" id="PF00565"/>
    </source>
</evidence>
<dbReference type="SUPFAM" id="SSF50199">
    <property type="entry name" value="Staphylococcal nuclease"/>
    <property type="match status" value="1"/>
</dbReference>